<protein>
    <submittedName>
        <fullName evidence="3">Uncharacterized protein</fullName>
    </submittedName>
</protein>
<feature type="region of interest" description="Disordered" evidence="2">
    <location>
        <begin position="1"/>
        <end position="25"/>
    </location>
</feature>
<keyword evidence="1" id="KW-0175">Coiled coil</keyword>
<sequence length="275" mass="31152">MPPSRRGSATSVATPVRQQRHQRRGPCPALQLRFGYAAHRWRCPAATSRVRDPPARLGLPGAIIFFADVVEDQLGQLLTTFAIPQERREALIQRWQELRGERQSTEAERARLERKAEQVKLLYIEGELDDGEYRRQRAQIAESLAAIPVDDLPSTEAVGRRLAQMLADLSQAWTVATPPERHASPKEVFADVAIANRTAVVVKPRPGLAPFFASLECQPKSWITSERKRRGRSRQCVMFRPEQLSSPSHWRGVRWILHGDHRISNHVITRSSQIG</sequence>
<organism evidence="3">
    <name type="scientific">uncultured Thermomicrobiales bacterium</name>
    <dbReference type="NCBI Taxonomy" id="1645740"/>
    <lineage>
        <taxon>Bacteria</taxon>
        <taxon>Pseudomonadati</taxon>
        <taxon>Thermomicrobiota</taxon>
        <taxon>Thermomicrobia</taxon>
        <taxon>Thermomicrobiales</taxon>
        <taxon>environmental samples</taxon>
    </lineage>
</organism>
<name>A0A6J4UTD7_9BACT</name>
<evidence type="ECO:0000313" key="3">
    <source>
        <dbReference type="EMBL" id="CAA9557768.1"/>
    </source>
</evidence>
<reference evidence="3" key="1">
    <citation type="submission" date="2020-02" db="EMBL/GenBank/DDBJ databases">
        <authorList>
            <person name="Meier V. D."/>
        </authorList>
    </citation>
    <scope>NUCLEOTIDE SEQUENCE</scope>
    <source>
        <strain evidence="3">AVDCRST_MAG43</strain>
    </source>
</reference>
<feature type="compositionally biased region" description="Polar residues" evidence="2">
    <location>
        <begin position="7"/>
        <end position="17"/>
    </location>
</feature>
<evidence type="ECO:0000256" key="1">
    <source>
        <dbReference type="SAM" id="Coils"/>
    </source>
</evidence>
<feature type="coiled-coil region" evidence="1">
    <location>
        <begin position="88"/>
        <end position="122"/>
    </location>
</feature>
<dbReference type="AlphaFoldDB" id="A0A6J4UTD7"/>
<gene>
    <name evidence="3" type="ORF">AVDCRST_MAG43-1613</name>
</gene>
<evidence type="ECO:0000256" key="2">
    <source>
        <dbReference type="SAM" id="MobiDB-lite"/>
    </source>
</evidence>
<accession>A0A6J4UTD7</accession>
<dbReference type="EMBL" id="CADCWI010000086">
    <property type="protein sequence ID" value="CAA9557768.1"/>
    <property type="molecule type" value="Genomic_DNA"/>
</dbReference>
<proteinExistence type="predicted"/>